<dbReference type="InterPro" id="IPR011009">
    <property type="entry name" value="Kinase-like_dom_sf"/>
</dbReference>
<dbReference type="Pfam" id="PF00069">
    <property type="entry name" value="Pkinase"/>
    <property type="match status" value="1"/>
</dbReference>
<gene>
    <name evidence="7" type="ORF">REJC140_02636</name>
</gene>
<dbReference type="SUPFAM" id="SSF56112">
    <property type="entry name" value="Protein kinase-like (PK-like)"/>
    <property type="match status" value="1"/>
</dbReference>
<keyword evidence="5" id="KW-0067">ATP-binding</keyword>
<keyword evidence="7" id="KW-0723">Serine/threonine-protein kinase</keyword>
<keyword evidence="2" id="KW-0808">Transferase</keyword>
<dbReference type="Gene3D" id="1.10.510.10">
    <property type="entry name" value="Transferase(Phosphotransferase) domain 1"/>
    <property type="match status" value="1"/>
</dbReference>
<protein>
    <submittedName>
        <fullName evidence="7">Serine/threonine protein kinase</fullName>
    </submittedName>
</protein>
<evidence type="ECO:0000313" key="7">
    <source>
        <dbReference type="EMBL" id="CAD7028507.1"/>
    </source>
</evidence>
<dbReference type="RefSeq" id="WP_142591869.1">
    <property type="nucleotide sequence ID" value="NZ_CABFWF030000006.1"/>
</dbReference>
<evidence type="ECO:0000256" key="1">
    <source>
        <dbReference type="ARBA" id="ARBA00008791"/>
    </source>
</evidence>
<dbReference type="EMBL" id="CABFWF030000006">
    <property type="protein sequence ID" value="CAD7028507.1"/>
    <property type="molecule type" value="Genomic_DNA"/>
</dbReference>
<dbReference type="PANTHER" id="PTHR43289:SF34">
    <property type="entry name" value="SERINE_THREONINE-PROTEIN KINASE YBDM-RELATED"/>
    <property type="match status" value="1"/>
</dbReference>
<dbReference type="InterPro" id="IPR014729">
    <property type="entry name" value="Rossmann-like_a/b/a_fold"/>
</dbReference>
<proteinExistence type="inferred from homology"/>
<dbReference type="InterPro" id="IPR000719">
    <property type="entry name" value="Prot_kinase_dom"/>
</dbReference>
<dbReference type="InterPro" id="IPR008271">
    <property type="entry name" value="Ser/Thr_kinase_AS"/>
</dbReference>
<evidence type="ECO:0000256" key="5">
    <source>
        <dbReference type="ARBA" id="ARBA00022840"/>
    </source>
</evidence>
<dbReference type="InterPro" id="IPR006015">
    <property type="entry name" value="Universal_stress_UspA"/>
</dbReference>
<evidence type="ECO:0000256" key="3">
    <source>
        <dbReference type="ARBA" id="ARBA00022741"/>
    </source>
</evidence>
<feature type="domain" description="Protein kinase" evidence="6">
    <location>
        <begin position="15"/>
        <end position="276"/>
    </location>
</feature>
<dbReference type="PANTHER" id="PTHR43289">
    <property type="entry name" value="MITOGEN-ACTIVATED PROTEIN KINASE KINASE KINASE 20-RELATED"/>
    <property type="match status" value="1"/>
</dbReference>
<comment type="caution">
    <text evidence="7">The sequence shown here is derived from an EMBL/GenBank/DDBJ whole genome shotgun (WGS) entry which is preliminary data.</text>
</comment>
<keyword evidence="8" id="KW-1185">Reference proteome</keyword>
<dbReference type="Pfam" id="PF00582">
    <property type="entry name" value="Usp"/>
    <property type="match status" value="1"/>
</dbReference>
<sequence length="480" mass="53181">MPRERLQPGSVVDGFTVLELAHRGGMARLFAVSHPDHDEPLLMKVPEIGGGADPALIVGFEMEQMILPRLSGPHVPRFVANGDFSRQPYIVFERLPGKSLYHRLDDLPLDPAEVAQLGARISTGLADLHRQHIVHLDLKPSNIMFRESGQAVLIDYGLARHLQLPDLMDEEFRLPYGTAPYMAPEQVLGVRSDCRSDLFALGVLMYFFATGKRPFGDPRRLNGLKRRLWRDPPPPRALRPEISPAFQEVILRCLEVNPARRYPTAAQLAMDLQDLARVPLTARAEKQRRDGWAEVLKRRFNPDPIELLKPQAAQGAQDAAPIIMAAIDLSAQAELGEELRLTLQRVLENTPNARIACFNVLKINRLRLDEEEDESGTNLHVARLVQLKHWAGPLRSREGALTFHVIEAVSAADAILEFARENFVNHIVMGARANSAMRSLLGSVSGAVAAKAPCTVTVVRPGRAISKIAAQGETDERPAV</sequence>
<dbReference type="SMART" id="SM00220">
    <property type="entry name" value="S_TKc"/>
    <property type="match status" value="1"/>
</dbReference>
<evidence type="ECO:0000313" key="8">
    <source>
        <dbReference type="Proteomes" id="UP000606921"/>
    </source>
</evidence>
<comment type="similarity">
    <text evidence="1">Belongs to the universal stress protein A family.</text>
</comment>
<dbReference type="PRINTS" id="PR01438">
    <property type="entry name" value="UNVRSLSTRESS"/>
</dbReference>
<evidence type="ECO:0000259" key="6">
    <source>
        <dbReference type="PROSITE" id="PS50011"/>
    </source>
</evidence>
<dbReference type="InterPro" id="IPR006016">
    <property type="entry name" value="UspA"/>
</dbReference>
<dbReference type="GO" id="GO:0004674">
    <property type="term" value="F:protein serine/threonine kinase activity"/>
    <property type="evidence" value="ECO:0007669"/>
    <property type="project" value="UniProtKB-KW"/>
</dbReference>
<dbReference type="Proteomes" id="UP000606921">
    <property type="component" value="Unassembled WGS sequence"/>
</dbReference>
<evidence type="ECO:0000256" key="2">
    <source>
        <dbReference type="ARBA" id="ARBA00022679"/>
    </source>
</evidence>
<dbReference type="PROSITE" id="PS00108">
    <property type="entry name" value="PROTEIN_KINASE_ST"/>
    <property type="match status" value="1"/>
</dbReference>
<dbReference type="Gene3D" id="3.40.50.620">
    <property type="entry name" value="HUPs"/>
    <property type="match status" value="1"/>
</dbReference>
<name>A0ABN7JGT1_9HYPH</name>
<dbReference type="SUPFAM" id="SSF52402">
    <property type="entry name" value="Adenine nucleotide alpha hydrolases-like"/>
    <property type="match status" value="1"/>
</dbReference>
<reference evidence="7 8" key="1">
    <citation type="submission" date="2020-11" db="EMBL/GenBank/DDBJ databases">
        <authorList>
            <person name="Lassalle F."/>
        </authorList>
    </citation>
    <scope>NUCLEOTIDE SEQUENCE [LARGE SCALE GENOMIC DNA]</scope>
    <source>
        <strain evidence="7 8">JC140</strain>
    </source>
</reference>
<organism evidence="7 8">
    <name type="scientific">Pseudorhizobium endolithicum</name>
    <dbReference type="NCBI Taxonomy" id="1191678"/>
    <lineage>
        <taxon>Bacteria</taxon>
        <taxon>Pseudomonadati</taxon>
        <taxon>Pseudomonadota</taxon>
        <taxon>Alphaproteobacteria</taxon>
        <taxon>Hyphomicrobiales</taxon>
        <taxon>Rhizobiaceae</taxon>
        <taxon>Rhizobium/Agrobacterium group</taxon>
        <taxon>Pseudorhizobium</taxon>
    </lineage>
</organism>
<keyword evidence="4 7" id="KW-0418">Kinase</keyword>
<dbReference type="CDD" id="cd14014">
    <property type="entry name" value="STKc_PknB_like"/>
    <property type="match status" value="1"/>
</dbReference>
<dbReference type="Gene3D" id="3.30.200.20">
    <property type="entry name" value="Phosphorylase Kinase, domain 1"/>
    <property type="match status" value="1"/>
</dbReference>
<accession>A0ABN7JGT1</accession>
<evidence type="ECO:0000256" key="4">
    <source>
        <dbReference type="ARBA" id="ARBA00022777"/>
    </source>
</evidence>
<keyword evidence="3" id="KW-0547">Nucleotide-binding</keyword>
<dbReference type="CDD" id="cd00293">
    <property type="entry name" value="USP-like"/>
    <property type="match status" value="1"/>
</dbReference>
<dbReference type="PROSITE" id="PS50011">
    <property type="entry name" value="PROTEIN_KINASE_DOM"/>
    <property type="match status" value="1"/>
</dbReference>